<gene>
    <name evidence="5" type="ORF">DLM65_09415</name>
    <name evidence="4" type="ORF">JF886_05260</name>
</gene>
<accession>A0A2W6A8Z2</accession>
<dbReference type="Proteomes" id="UP000606991">
    <property type="component" value="Unassembled WGS sequence"/>
</dbReference>
<dbReference type="SUPFAM" id="SSF52540">
    <property type="entry name" value="P-loop containing nucleoside triphosphate hydrolases"/>
    <property type="match status" value="1"/>
</dbReference>
<accession>A0A934JUP4</accession>
<evidence type="ECO:0000259" key="3">
    <source>
        <dbReference type="Pfam" id="PF00437"/>
    </source>
</evidence>
<evidence type="ECO:0000313" key="5">
    <source>
        <dbReference type="EMBL" id="PZR79934.1"/>
    </source>
</evidence>
<sequence length="469" mass="51007">MRSTSDPVATEERTAPLSDGPVPVTRWPEISSEELEVAQAIADRVIRDRGGEPASVLHEERLHHDVAAVIDRAIASPSTSGLPLAVVSELAANPGYRDVARRNAAILASHLWPLSLLIYGADLENITCLGHDNWLVSLVGRKLLLIGNSPFASDEDCLEFFRRAIRLRGVTGDHSITDATPIAEANVGSVARLCVAKRPAVSGQAALKAAIRIPARSKVRDLADYVHDAVMAEGMARFVEACVHARANIMIAGGTSTGKTTLMRVLCGMTAASDHLVVVEDGAELHLDQDRGDGNPWHVLTTALSTIPSVRVETDAGQLTMFDLVRHALRFQPDRLILGESRGEEMAAVCKALMTGHDGSMTTIHAEDAELALDQAVQYVMENQRFTGNEKMAKRIVEHAIHLVVHLGNQEGRRRVTGILAVERGGNHKWIYRQSDGGGWQRMTELVGNLNRLGPRLRGHFLDDEIPSQ</sequence>
<feature type="region of interest" description="Disordered" evidence="2">
    <location>
        <begin position="1"/>
        <end position="24"/>
    </location>
</feature>
<evidence type="ECO:0000256" key="2">
    <source>
        <dbReference type="SAM" id="MobiDB-lite"/>
    </source>
</evidence>
<evidence type="ECO:0000256" key="1">
    <source>
        <dbReference type="ARBA" id="ARBA00006611"/>
    </source>
</evidence>
<dbReference type="EMBL" id="JAEKNS010000059">
    <property type="protein sequence ID" value="MBJ7594264.1"/>
    <property type="molecule type" value="Genomic_DNA"/>
</dbReference>
<evidence type="ECO:0000313" key="6">
    <source>
        <dbReference type="Proteomes" id="UP000248724"/>
    </source>
</evidence>
<comment type="similarity">
    <text evidence="1">Belongs to the GSP E family.</text>
</comment>
<reference evidence="5" key="2">
    <citation type="submission" date="2018-05" db="EMBL/GenBank/DDBJ databases">
        <authorList>
            <person name="Ferrari B."/>
        </authorList>
    </citation>
    <scope>NUCLEOTIDE SEQUENCE</scope>
    <source>
        <strain evidence="5">RRmetagenome_bin12</strain>
    </source>
</reference>
<evidence type="ECO:0000313" key="4">
    <source>
        <dbReference type="EMBL" id="MBJ7594264.1"/>
    </source>
</evidence>
<dbReference type="Pfam" id="PF00437">
    <property type="entry name" value="T2SSE"/>
    <property type="match status" value="1"/>
</dbReference>
<feature type="domain" description="Bacterial type II secretion system protein E" evidence="3">
    <location>
        <begin position="193"/>
        <end position="384"/>
    </location>
</feature>
<dbReference type="Gene3D" id="3.40.50.300">
    <property type="entry name" value="P-loop containing nucleotide triphosphate hydrolases"/>
    <property type="match status" value="1"/>
</dbReference>
<dbReference type="InterPro" id="IPR001482">
    <property type="entry name" value="T2SS/T4SS_dom"/>
</dbReference>
<protein>
    <submittedName>
        <fullName evidence="4">CpaF family protein</fullName>
    </submittedName>
</protein>
<dbReference type="PANTHER" id="PTHR30486">
    <property type="entry name" value="TWITCHING MOTILITY PROTEIN PILT"/>
    <property type="match status" value="1"/>
</dbReference>
<proteinExistence type="inferred from homology"/>
<dbReference type="EMBL" id="QHBU01000181">
    <property type="protein sequence ID" value="PZR79934.1"/>
    <property type="molecule type" value="Genomic_DNA"/>
</dbReference>
<dbReference type="CDD" id="cd01130">
    <property type="entry name" value="VirB11-like_ATPase"/>
    <property type="match status" value="1"/>
</dbReference>
<dbReference type="PANTHER" id="PTHR30486:SF6">
    <property type="entry name" value="TYPE IV PILUS RETRACTATION ATPASE PILT"/>
    <property type="match status" value="1"/>
</dbReference>
<reference evidence="5 6" key="1">
    <citation type="journal article" date="2017" name="Nature">
        <title>Atmospheric trace gases support primary production in Antarctic desert surface soil.</title>
        <authorList>
            <person name="Ji M."/>
            <person name="Greening C."/>
            <person name="Vanwonterghem I."/>
            <person name="Carere C.R."/>
            <person name="Bay S.K."/>
            <person name="Steen J.A."/>
            <person name="Montgomery K."/>
            <person name="Lines T."/>
            <person name="Beardall J."/>
            <person name="van Dorst J."/>
            <person name="Snape I."/>
            <person name="Stott M.B."/>
            <person name="Hugenholtz P."/>
            <person name="Ferrari B.C."/>
        </authorList>
    </citation>
    <scope>NUCLEOTIDE SEQUENCE [LARGE SCALE GENOMIC DNA]</scope>
    <source>
        <strain evidence="5">RRmetagenome_bin12</strain>
    </source>
</reference>
<dbReference type="GO" id="GO:0016887">
    <property type="term" value="F:ATP hydrolysis activity"/>
    <property type="evidence" value="ECO:0007669"/>
    <property type="project" value="InterPro"/>
</dbReference>
<reference evidence="4 7" key="3">
    <citation type="submission" date="2020-10" db="EMBL/GenBank/DDBJ databases">
        <title>Ca. Dormibacterota MAGs.</title>
        <authorList>
            <person name="Montgomery K."/>
        </authorList>
    </citation>
    <scope>NUCLEOTIDE SEQUENCE [LARGE SCALE GENOMIC DNA]</scope>
    <source>
        <strain evidence="4">SC8812_S17_18</strain>
    </source>
</reference>
<dbReference type="Proteomes" id="UP000248724">
    <property type="component" value="Unassembled WGS sequence"/>
</dbReference>
<evidence type="ECO:0000313" key="7">
    <source>
        <dbReference type="Proteomes" id="UP000606991"/>
    </source>
</evidence>
<organism evidence="5 6">
    <name type="scientific">Candidatus Aeolococcus gillhamiae</name>
    <dbReference type="NCBI Taxonomy" id="3127015"/>
    <lineage>
        <taxon>Bacteria</taxon>
        <taxon>Bacillati</taxon>
        <taxon>Candidatus Dormiibacterota</taxon>
        <taxon>Candidatus Dormibacteria</taxon>
        <taxon>Candidatus Aeolococcales</taxon>
        <taxon>Candidatus Aeolococcaceae</taxon>
        <taxon>Candidatus Aeolococcus</taxon>
    </lineage>
</organism>
<dbReference type="AlphaFoldDB" id="A0A2W6A8Z2"/>
<dbReference type="RefSeq" id="WP_337310329.1">
    <property type="nucleotide sequence ID" value="NZ_JAEKNS010000059.1"/>
</dbReference>
<comment type="caution">
    <text evidence="5">The sequence shown here is derived from an EMBL/GenBank/DDBJ whole genome shotgun (WGS) entry which is preliminary data.</text>
</comment>
<dbReference type="InterPro" id="IPR050921">
    <property type="entry name" value="T4SS_GSP_E_ATPase"/>
</dbReference>
<name>A0A2W6A8Z2_9BACT</name>
<dbReference type="InterPro" id="IPR027417">
    <property type="entry name" value="P-loop_NTPase"/>
</dbReference>